<dbReference type="InterPro" id="IPR037813">
    <property type="entry name" value="TAF2"/>
</dbReference>
<dbReference type="Pfam" id="PF25316">
    <property type="entry name" value="TAF2_3rd"/>
    <property type="match status" value="1"/>
</dbReference>
<proteinExistence type="inferred from homology"/>
<dbReference type="OrthoDB" id="308861at2759"/>
<protein>
    <recommendedName>
        <fullName evidence="3">Transcription initiation factor TFIID subunit 2</fullName>
    </recommendedName>
    <alternativeName>
        <fullName evidence="8">TBP-associated factor 2</fullName>
    </alternativeName>
</protein>
<dbReference type="EMBL" id="JAEUBF010000879">
    <property type="protein sequence ID" value="KAH3674322.1"/>
    <property type="molecule type" value="Genomic_DNA"/>
</dbReference>
<dbReference type="SUPFAM" id="SSF63737">
    <property type="entry name" value="Leukotriene A4 hydrolase N-terminal domain"/>
    <property type="match status" value="1"/>
</dbReference>
<name>A0A9P8PMR9_9ASCO</name>
<dbReference type="InterPro" id="IPR042097">
    <property type="entry name" value="Aminopeptidase_N-like_N_sf"/>
</dbReference>
<dbReference type="PANTHER" id="PTHR15137">
    <property type="entry name" value="TRANSCRIPTION INITIATION FACTOR TFIID"/>
    <property type="match status" value="1"/>
</dbReference>
<evidence type="ECO:0000256" key="2">
    <source>
        <dbReference type="ARBA" id="ARBA00010937"/>
    </source>
</evidence>
<dbReference type="InterPro" id="IPR016024">
    <property type="entry name" value="ARM-type_fold"/>
</dbReference>
<keyword evidence="4" id="KW-0805">Transcription regulation</keyword>
<dbReference type="GO" id="GO:0016251">
    <property type="term" value="F:RNA polymerase II general transcription initiation factor activity"/>
    <property type="evidence" value="ECO:0007669"/>
    <property type="project" value="TreeGrafter"/>
</dbReference>
<reference evidence="11" key="2">
    <citation type="submission" date="2021-01" db="EMBL/GenBank/DDBJ databases">
        <authorList>
            <person name="Schikora-Tamarit M.A."/>
        </authorList>
    </citation>
    <scope>NUCLEOTIDE SEQUENCE</scope>
    <source>
        <strain evidence="11">CBS6341</strain>
    </source>
</reference>
<evidence type="ECO:0000256" key="8">
    <source>
        <dbReference type="ARBA" id="ARBA00076306"/>
    </source>
</evidence>
<comment type="function">
    <text evidence="7">Functions as a component of the DNA-binding general transcription factor complex TFIID. Binding of TFIID to a promoter (with or without TATA element) is the initial step in pre-initiation complex (PIC) formation. TFIID plays a key role in the regulation of gene expression by RNA polymerase II through different activities such as transcription activator interaction, core promoter recognition and selectivity, TFIIA and TFIIB interaction, chromatin modification (histone acetylation by TAF1), facilitation of DNA opening and initiation of transcription.</text>
</comment>
<dbReference type="Proteomes" id="UP000769528">
    <property type="component" value="Unassembled WGS sequence"/>
</dbReference>
<dbReference type="Gene3D" id="1.10.390.10">
    <property type="entry name" value="Neutral Protease Domain 2"/>
    <property type="match status" value="1"/>
</dbReference>
<comment type="caution">
    <text evidence="11">The sequence shown here is derived from an EMBL/GenBank/DDBJ whole genome shotgun (WGS) entry which is preliminary data.</text>
</comment>
<dbReference type="PANTHER" id="PTHR15137:SF9">
    <property type="entry name" value="TRANSCRIPTION INITIATION FACTOR TFIID SUBUNIT 2"/>
    <property type="match status" value="1"/>
</dbReference>
<dbReference type="FunFam" id="1.10.390.10:FF:000011">
    <property type="entry name" value="Transcription initiation factor TFIID subunit"/>
    <property type="match status" value="1"/>
</dbReference>
<dbReference type="InterPro" id="IPR027268">
    <property type="entry name" value="Peptidase_M4/M1_CTD_sf"/>
</dbReference>
<evidence type="ECO:0000256" key="4">
    <source>
        <dbReference type="ARBA" id="ARBA00023015"/>
    </source>
</evidence>
<evidence type="ECO:0000259" key="9">
    <source>
        <dbReference type="Pfam" id="PF25316"/>
    </source>
</evidence>
<dbReference type="GO" id="GO:0005669">
    <property type="term" value="C:transcription factor TFIID complex"/>
    <property type="evidence" value="ECO:0007669"/>
    <property type="project" value="InterPro"/>
</dbReference>
<dbReference type="CDD" id="cd09839">
    <property type="entry name" value="M1_like_TAF2"/>
    <property type="match status" value="1"/>
</dbReference>
<dbReference type="GO" id="GO:0006367">
    <property type="term" value="P:transcription initiation at RNA polymerase II promoter"/>
    <property type="evidence" value="ECO:0007669"/>
    <property type="project" value="TreeGrafter"/>
</dbReference>
<reference evidence="11" key="1">
    <citation type="journal article" date="2021" name="Open Biol.">
        <title>Shared evolutionary footprints suggest mitochondrial oxidative damage underlies multiple complex I losses in fungi.</title>
        <authorList>
            <person name="Schikora-Tamarit M.A."/>
            <person name="Marcet-Houben M."/>
            <person name="Nosek J."/>
            <person name="Gabaldon T."/>
        </authorList>
    </citation>
    <scope>NUCLEOTIDE SEQUENCE</scope>
    <source>
        <strain evidence="11">CBS6341</strain>
    </source>
</reference>
<evidence type="ECO:0000313" key="12">
    <source>
        <dbReference type="Proteomes" id="UP000769528"/>
    </source>
</evidence>
<dbReference type="Gene3D" id="2.60.40.1730">
    <property type="entry name" value="tricorn interacting facor f3 domain"/>
    <property type="match status" value="1"/>
</dbReference>
<dbReference type="GO" id="GO:0000976">
    <property type="term" value="F:transcription cis-regulatory region binding"/>
    <property type="evidence" value="ECO:0007669"/>
    <property type="project" value="TreeGrafter"/>
</dbReference>
<dbReference type="InterPro" id="IPR057991">
    <property type="entry name" value="TPR_TAF2_C"/>
</dbReference>
<gene>
    <name evidence="11" type="ORF">WICMUC_003394</name>
</gene>
<organism evidence="11 12">
    <name type="scientific">Wickerhamomyces mucosus</name>
    <dbReference type="NCBI Taxonomy" id="1378264"/>
    <lineage>
        <taxon>Eukaryota</taxon>
        <taxon>Fungi</taxon>
        <taxon>Dikarya</taxon>
        <taxon>Ascomycota</taxon>
        <taxon>Saccharomycotina</taxon>
        <taxon>Saccharomycetes</taxon>
        <taxon>Phaffomycetales</taxon>
        <taxon>Wickerhamomycetaceae</taxon>
        <taxon>Wickerhamomyces</taxon>
    </lineage>
</organism>
<evidence type="ECO:0000256" key="7">
    <source>
        <dbReference type="ARBA" id="ARBA00025346"/>
    </source>
</evidence>
<dbReference type="InterPro" id="IPR057345">
    <property type="entry name" value="Ig-like_TAF2"/>
</dbReference>
<dbReference type="Pfam" id="PF25577">
    <property type="entry name" value="TPR_TAF2_C"/>
    <property type="match status" value="1"/>
</dbReference>
<sequence>MINESIIKQTIQVDATSILTHCTKEKHFHLGMAPYDHPSAADATPVALSRRNGGGHNPNRNYRIAHQKVSIDVDLEERAIYGTTEIQITPLEQNLNFVKFDCRQMEITDVLVNSRRADYLHLDPLLDEFKEFTHQTENKSVITEIKQHQFYKNKFKKIFNGDNSEELTIFMPERLNLKPYDPSVSSAFTPSYRDSPGSHKPNTSSETTYTPVVIGIDFRVKNCQNGVHFVGGKGSKLNRTEWHAFTTNSNYGISTSSWVPCIDSLWEKCTWEVEISVPRTVKDIGVTKMIGSDTSTSNDDLEEEESIEIAVIGSDYANQKETAHKMDLSKKLVSYTIYNPTSAHHIGWSVGGFIQCPLINLQEEDQPDSLQEKDSTQVPSAVYCLPSRQTNAINSTIFLYKAIDFYSKEFGSFPYTSNALVFVSDIDSEYSGFGGITILNEKLLYSPREIEPLYPTTFTLSVVLAEQWSGINVVPKTYSDLWVTIGIAHFMAYQFIKNLMGLNEFKYRIKKQSDKICEEDIDKFPLANPFLNYPISTHDLDFIRLKAPIVLFILDRRMTKTDKSFGLYRVIPKIFLQAMSGDLPNGCLSTYNFQHVCEKVNHNRLDPFFRQWVYGSGVPIFRVTQRFNKKRMFIEMGIRQVQQQESPKYHPTSESFVKDAKQDMNKQEEVPIGEIQNFFTGPMTIRIHEADGTPYEHIVDLKEGFTKLDIQYNTKYKRLKRNKKKTDRQENGEEEENVLLHCLGDTLQSDKEVKDWDLIEWSKEEEDRMANEAFEWIRIDADFEWICKIYINQPDYMFASQLQQDRDIEAQIESVFYFANSNPSALYSTILLRTLMDSRYHYGVRVEAAIGLAKLSKPQSKWIGTSHLLKAFKNLFCFNHSSIPLPNNFVDYPTYYIKKSIPLALSRIKDQNNNVPIEIKTFLLNLLKFNENFNNPYTDSYYIGHLIQCIGSSLVANPLVEAVSQLTDVDRKFLKEAISEISRHQKMDEWVATNNNKIVTVALGEKLKLARKGLFEFEIEELLERTQPNFDDEIRVLAFDGLFSIGALKNKSILTYFFTLVSFEKSYTFKTDLIRLFIRCVGRAAIEGTSSELDESELDKAIELNFKKEEKKSNGNFVVVEEGSNDHFESRRDAVARATLKGSIELLRRDYAEYKPLVDLLWKTAKHPLLNLSQRRDLLDVVSVFIEAYDTMPVTFLIPREKKIAASNLGNGKVVLKREGQFKISLSKKLVLNSAVLSGIPLTKPTLGGTPISNKKSSIKINKPSPGRYKSEIRRSKSGPLRYVKISSSKRMIIVSSDPLRRSKKLNSNVSSTTTTPITKKPIVKIPSSRANHSSAGTPNTIKNEIIAITPNDTPKAPKLKLKFKF</sequence>
<evidence type="ECO:0000256" key="1">
    <source>
        <dbReference type="ARBA" id="ARBA00004123"/>
    </source>
</evidence>
<dbReference type="SUPFAM" id="SSF48371">
    <property type="entry name" value="ARM repeat"/>
    <property type="match status" value="1"/>
</dbReference>
<evidence type="ECO:0000256" key="5">
    <source>
        <dbReference type="ARBA" id="ARBA00023163"/>
    </source>
</evidence>
<keyword evidence="12" id="KW-1185">Reference proteome</keyword>
<feature type="domain" description="Transcription initiation factor TFIID subunit 2 Ig-like" evidence="9">
    <location>
        <begin position="616"/>
        <end position="794"/>
    </location>
</feature>
<feature type="domain" description="Transcription initiation factor TFIID subunit 2 TPR repeats" evidence="10">
    <location>
        <begin position="795"/>
        <end position="1084"/>
    </location>
</feature>
<evidence type="ECO:0000256" key="3">
    <source>
        <dbReference type="ARBA" id="ARBA00017363"/>
    </source>
</evidence>
<accession>A0A9P8PMR9</accession>
<dbReference type="SUPFAM" id="SSF55486">
    <property type="entry name" value="Metalloproteases ('zincins'), catalytic domain"/>
    <property type="match status" value="1"/>
</dbReference>
<comment type="similarity">
    <text evidence="2">Belongs to the TAF2 family.</text>
</comment>
<evidence type="ECO:0000256" key="6">
    <source>
        <dbReference type="ARBA" id="ARBA00023242"/>
    </source>
</evidence>
<evidence type="ECO:0000259" key="10">
    <source>
        <dbReference type="Pfam" id="PF25577"/>
    </source>
</evidence>
<evidence type="ECO:0000313" key="11">
    <source>
        <dbReference type="EMBL" id="KAH3674322.1"/>
    </source>
</evidence>
<comment type="subcellular location">
    <subcellularLocation>
        <location evidence="1">Nucleus</location>
    </subcellularLocation>
</comment>
<keyword evidence="6" id="KW-0539">Nucleus</keyword>
<dbReference type="GO" id="GO:0003682">
    <property type="term" value="F:chromatin binding"/>
    <property type="evidence" value="ECO:0007669"/>
    <property type="project" value="TreeGrafter"/>
</dbReference>
<keyword evidence="5" id="KW-0804">Transcription</keyword>